<accession>A0A1R2AVV7</accession>
<gene>
    <name evidence="1" type="ORF">SteCoe_33919</name>
</gene>
<reference evidence="1 2" key="1">
    <citation type="submission" date="2016-11" db="EMBL/GenBank/DDBJ databases">
        <title>The macronuclear genome of Stentor coeruleus: a giant cell with tiny introns.</title>
        <authorList>
            <person name="Slabodnick M."/>
            <person name="Ruby J.G."/>
            <person name="Reiff S.B."/>
            <person name="Swart E.C."/>
            <person name="Gosai S."/>
            <person name="Prabakaran S."/>
            <person name="Witkowska E."/>
            <person name="Larue G.E."/>
            <person name="Fisher S."/>
            <person name="Freeman R.M."/>
            <person name="Gunawardena J."/>
            <person name="Chu W."/>
            <person name="Stover N.A."/>
            <person name="Gregory B.D."/>
            <person name="Nowacki M."/>
            <person name="Derisi J."/>
            <person name="Roy S.W."/>
            <person name="Marshall W.F."/>
            <person name="Sood P."/>
        </authorList>
    </citation>
    <scope>NUCLEOTIDE SEQUENCE [LARGE SCALE GENOMIC DNA]</scope>
    <source>
        <strain evidence="1">WM001</strain>
    </source>
</reference>
<sequence length="876" mass="101164">MNLTARLPLIRRKDDSKASLRSTMGHFNYSSLTPREKNEDPLKFLRPSRERKSGSMEAYQGPIGTDAKLEFYETFMHLPLFTQRNRIQKLEDTPNIAYLGEVSKQKLKPEPFGIVRRKGPETSIDIHQYGMGDTYAQAFSEGLSILKDVQTLNLKENRLTDSGASKIIDKLLAKNVKRVILSENRIGIKCMRSLDKVLNHMDSKIKVLELENTRLSDKALEALCLLLMDNKILVRLCLAKNNIGEASGRPLKELLISNGNIKYLDLHWNQLGKGGVIEFFEGLGQNEGLKHLDLSWNSLGRSNSLATAKALARALDGQKFLQHVDLSHNYFSQKECEIIGEGMNENHNIYGVHMAGNDCFVDSKGYIIPVEYQNKLDQGHLHTRLLTVPRFKEHKASRLNCWICEKWVEVCFDWKPNISGPASAGPIFIHLECDNFKPSLTQEKNGFFTIKRMVPFGLVKFFFSADSKYMRSKEYNTKVLDTPIRLEFPTPDKKKYHINISKVNVVFVESEDWNPEGPSVLPRNDPKIREWTEMIIERIPWDFNTSTFKDYRFDTDEILNKCINFDFDVSNIKDIIPNINERKEVQNILASHYKLLTEAFKQLSATSGIELFNISKNTLNDFLKKCNLFSNDITINDIGIIWNLSNAPQSKGEIYNSGNGLCRYEFAEFIIRLAIEKFYKLKKAQTIKEAFEVLMTDYIIPGMKLFDQSSWKTEFYLVEDVDHVLKAFKPILEPIFIKYAAKGKGPTDRINLHEFRLFCNDCGFVSENFSMREIDMCFRKAMMTEIDEILDNDHLEMVYVEFVEGLARIADLMFMNPKNPQPLFSKMLEIMTLVSRVCPEHVMKSFEWPTDDTFFNMKHKKVYVTKYEYIPPISPK</sequence>
<dbReference type="PANTHER" id="PTHR24114">
    <property type="entry name" value="LEUCINE RICH REPEAT FAMILY PROTEIN"/>
    <property type="match status" value="1"/>
</dbReference>
<dbReference type="EMBL" id="MPUH01001307">
    <property type="protein sequence ID" value="OMJ68585.1"/>
    <property type="molecule type" value="Genomic_DNA"/>
</dbReference>
<dbReference type="SUPFAM" id="SSF52047">
    <property type="entry name" value="RNI-like"/>
    <property type="match status" value="1"/>
</dbReference>
<keyword evidence="2" id="KW-1185">Reference proteome</keyword>
<proteinExistence type="predicted"/>
<dbReference type="OrthoDB" id="310894at2759"/>
<dbReference type="Proteomes" id="UP000187209">
    <property type="component" value="Unassembled WGS sequence"/>
</dbReference>
<dbReference type="PANTHER" id="PTHR24114:SF2">
    <property type="entry name" value="F-BOX DOMAIN-CONTAINING PROTEIN-RELATED"/>
    <property type="match status" value="1"/>
</dbReference>
<dbReference type="Gene3D" id="1.10.238.10">
    <property type="entry name" value="EF-hand"/>
    <property type="match status" value="1"/>
</dbReference>
<dbReference type="InterPro" id="IPR001611">
    <property type="entry name" value="Leu-rich_rpt"/>
</dbReference>
<evidence type="ECO:0000313" key="1">
    <source>
        <dbReference type="EMBL" id="OMJ68585.1"/>
    </source>
</evidence>
<dbReference type="Gene3D" id="3.80.10.10">
    <property type="entry name" value="Ribonuclease Inhibitor"/>
    <property type="match status" value="1"/>
</dbReference>
<evidence type="ECO:0000313" key="2">
    <source>
        <dbReference type="Proteomes" id="UP000187209"/>
    </source>
</evidence>
<comment type="caution">
    <text evidence="1">The sequence shown here is derived from an EMBL/GenBank/DDBJ whole genome shotgun (WGS) entry which is preliminary data.</text>
</comment>
<dbReference type="AlphaFoldDB" id="A0A1R2AVV7"/>
<dbReference type="InterPro" id="IPR032675">
    <property type="entry name" value="LRR_dom_sf"/>
</dbReference>
<organism evidence="1 2">
    <name type="scientific">Stentor coeruleus</name>
    <dbReference type="NCBI Taxonomy" id="5963"/>
    <lineage>
        <taxon>Eukaryota</taxon>
        <taxon>Sar</taxon>
        <taxon>Alveolata</taxon>
        <taxon>Ciliophora</taxon>
        <taxon>Postciliodesmatophora</taxon>
        <taxon>Heterotrichea</taxon>
        <taxon>Heterotrichida</taxon>
        <taxon>Stentoridae</taxon>
        <taxon>Stentor</taxon>
    </lineage>
</organism>
<dbReference type="Pfam" id="PF13516">
    <property type="entry name" value="LRR_6"/>
    <property type="match status" value="2"/>
</dbReference>
<protein>
    <submittedName>
        <fullName evidence="1">Uncharacterized protein</fullName>
    </submittedName>
</protein>
<dbReference type="SMART" id="SM00368">
    <property type="entry name" value="LRR_RI"/>
    <property type="match status" value="5"/>
</dbReference>
<name>A0A1R2AVV7_9CILI</name>
<dbReference type="InterPro" id="IPR052394">
    <property type="entry name" value="LRR-containing"/>
</dbReference>